<keyword evidence="2" id="KW-0328">Glycosyltransferase</keyword>
<dbReference type="Proteomes" id="UP001521785">
    <property type="component" value="Unassembled WGS sequence"/>
</dbReference>
<feature type="transmembrane region" description="Helical" evidence="5">
    <location>
        <begin position="25"/>
        <end position="42"/>
    </location>
</feature>
<protein>
    <recommendedName>
        <fullName evidence="8">Galactosyl transferase GMA12/MNN10 family protein</fullName>
    </recommendedName>
</protein>
<accession>A0ABR3RPB9</accession>
<sequence length="371" mass="42576">MSPILPTRRPNAIRGRQNRLSTARILKYCILALLGLLLYGMHDQLNVFTTVFRRIPNTLNSQPSEARGRNNLNSLTNGIGTAPKDNGSQETLNFISTSPTTQYPKFGKCTASFGDPDPPYEAAIASHALHNEIYGYPHFILREHMIRGLWSKHGWIMTIIGQELAKPAEQRLQWLLWHDRDTVLMNPQIPLDIFVPPDPEFSHIHLLVTNDRNGLNNGVFMVRVNQWAFKLFASALSIREYQPEIVLKYTEQSGMEEAIKRPWWASSVAYVPQRWFNGFPPDIENAGDNNRAHSREGSLLIHFASNRDGLRPERMAHWGEIARNRTSTWEKPVDQTLYQEEIAEFWKRMGKGESYDKINKDIGGRTWSISK</sequence>
<dbReference type="Gene3D" id="3.90.550.10">
    <property type="entry name" value="Spore Coat Polysaccharide Biosynthesis Protein SpsA, Chain A"/>
    <property type="match status" value="1"/>
</dbReference>
<feature type="compositionally biased region" description="Polar residues" evidence="4">
    <location>
        <begin position="86"/>
        <end position="98"/>
    </location>
</feature>
<evidence type="ECO:0000256" key="4">
    <source>
        <dbReference type="SAM" id="MobiDB-lite"/>
    </source>
</evidence>
<dbReference type="PANTHER" id="PTHR31306">
    <property type="entry name" value="ALPHA-1,6-MANNOSYLTRANSFERASE MNN11-RELATED"/>
    <property type="match status" value="1"/>
</dbReference>
<keyword evidence="5" id="KW-1133">Transmembrane helix</keyword>
<keyword evidence="7" id="KW-1185">Reference proteome</keyword>
<comment type="caution">
    <text evidence="6">The sequence shown here is derived from an EMBL/GenBank/DDBJ whole genome shotgun (WGS) entry which is preliminary data.</text>
</comment>
<gene>
    <name evidence="6" type="ORF">SLS60_003680</name>
</gene>
<evidence type="ECO:0008006" key="8">
    <source>
        <dbReference type="Google" id="ProtNLM"/>
    </source>
</evidence>
<keyword evidence="5" id="KW-0812">Transmembrane</keyword>
<dbReference type="EMBL" id="JAKJXO020000004">
    <property type="protein sequence ID" value="KAL1606278.1"/>
    <property type="molecule type" value="Genomic_DNA"/>
</dbReference>
<dbReference type="InterPro" id="IPR029044">
    <property type="entry name" value="Nucleotide-diphossugar_trans"/>
</dbReference>
<evidence type="ECO:0000313" key="7">
    <source>
        <dbReference type="Proteomes" id="UP001521785"/>
    </source>
</evidence>
<dbReference type="InterPro" id="IPR008630">
    <property type="entry name" value="Glyco_trans_34"/>
</dbReference>
<feature type="region of interest" description="Disordered" evidence="4">
    <location>
        <begin position="59"/>
        <end position="98"/>
    </location>
</feature>
<comment type="similarity">
    <text evidence="1">Belongs to the glycosyltransferase 34 family.</text>
</comment>
<feature type="compositionally biased region" description="Polar residues" evidence="4">
    <location>
        <begin position="59"/>
        <end position="79"/>
    </location>
</feature>
<proteinExistence type="inferred from homology"/>
<dbReference type="PANTHER" id="PTHR31306:SF8">
    <property type="entry name" value="GLYCOSYLTRANSFERASE FAMILY 34 PROTEIN"/>
    <property type="match status" value="1"/>
</dbReference>
<dbReference type="Pfam" id="PF05637">
    <property type="entry name" value="Glyco_transf_34"/>
    <property type="match status" value="1"/>
</dbReference>
<evidence type="ECO:0000256" key="3">
    <source>
        <dbReference type="ARBA" id="ARBA00022679"/>
    </source>
</evidence>
<evidence type="ECO:0000313" key="6">
    <source>
        <dbReference type="EMBL" id="KAL1606278.1"/>
    </source>
</evidence>
<reference evidence="6 7" key="1">
    <citation type="submission" date="2024-02" db="EMBL/GenBank/DDBJ databases">
        <title>De novo assembly and annotation of 12 fungi associated with fruit tree decline syndrome in Ontario, Canada.</title>
        <authorList>
            <person name="Sulman M."/>
            <person name="Ellouze W."/>
            <person name="Ilyukhin E."/>
        </authorList>
    </citation>
    <scope>NUCLEOTIDE SEQUENCE [LARGE SCALE GENOMIC DNA]</scope>
    <source>
        <strain evidence="6 7">M42-189</strain>
    </source>
</reference>
<keyword evidence="5" id="KW-0472">Membrane</keyword>
<evidence type="ECO:0000256" key="1">
    <source>
        <dbReference type="ARBA" id="ARBA00005664"/>
    </source>
</evidence>
<evidence type="ECO:0000256" key="5">
    <source>
        <dbReference type="SAM" id="Phobius"/>
    </source>
</evidence>
<evidence type="ECO:0000256" key="2">
    <source>
        <dbReference type="ARBA" id="ARBA00022676"/>
    </source>
</evidence>
<organism evidence="6 7">
    <name type="scientific">Paraconiothyrium brasiliense</name>
    <dbReference type="NCBI Taxonomy" id="300254"/>
    <lineage>
        <taxon>Eukaryota</taxon>
        <taxon>Fungi</taxon>
        <taxon>Dikarya</taxon>
        <taxon>Ascomycota</taxon>
        <taxon>Pezizomycotina</taxon>
        <taxon>Dothideomycetes</taxon>
        <taxon>Pleosporomycetidae</taxon>
        <taxon>Pleosporales</taxon>
        <taxon>Massarineae</taxon>
        <taxon>Didymosphaeriaceae</taxon>
        <taxon>Paraconiothyrium</taxon>
    </lineage>
</organism>
<name>A0ABR3RPB9_9PLEO</name>
<keyword evidence="3" id="KW-0808">Transferase</keyword>